<gene>
    <name evidence="6" type="ORF">Q0590_08975</name>
</gene>
<dbReference type="SUPFAM" id="SSF55315">
    <property type="entry name" value="L30e-like"/>
    <property type="match status" value="1"/>
</dbReference>
<evidence type="ECO:0000259" key="4">
    <source>
        <dbReference type="Pfam" id="PF00588"/>
    </source>
</evidence>
<evidence type="ECO:0000313" key="6">
    <source>
        <dbReference type="EMBL" id="MDO1446379.1"/>
    </source>
</evidence>
<keyword evidence="2 6" id="KW-0489">Methyltransferase</keyword>
<organism evidence="6 7">
    <name type="scientific">Rhodocytophaga aerolata</name>
    <dbReference type="NCBI Taxonomy" id="455078"/>
    <lineage>
        <taxon>Bacteria</taxon>
        <taxon>Pseudomonadati</taxon>
        <taxon>Bacteroidota</taxon>
        <taxon>Cytophagia</taxon>
        <taxon>Cytophagales</taxon>
        <taxon>Rhodocytophagaceae</taxon>
        <taxon>Rhodocytophaga</taxon>
    </lineage>
</organism>
<dbReference type="CDD" id="cd18109">
    <property type="entry name" value="SpoU-like_RNA-MTase"/>
    <property type="match status" value="1"/>
</dbReference>
<evidence type="ECO:0000256" key="1">
    <source>
        <dbReference type="ARBA" id="ARBA00007228"/>
    </source>
</evidence>
<dbReference type="InterPro" id="IPR053888">
    <property type="entry name" value="MRM3-like_sub_bind"/>
</dbReference>
<feature type="domain" description="tRNA/rRNA methyltransferase SpoU type" evidence="4">
    <location>
        <begin position="107"/>
        <end position="242"/>
    </location>
</feature>
<name>A0ABT8R4P3_9BACT</name>
<accession>A0ABT8R4P3</accession>
<dbReference type="GO" id="GO:0008168">
    <property type="term" value="F:methyltransferase activity"/>
    <property type="evidence" value="ECO:0007669"/>
    <property type="project" value="UniProtKB-KW"/>
</dbReference>
<proteinExistence type="inferred from homology"/>
<dbReference type="InterPro" id="IPR029028">
    <property type="entry name" value="Alpha/beta_knot_MTases"/>
</dbReference>
<dbReference type="InterPro" id="IPR029064">
    <property type="entry name" value="Ribosomal_eL30-like_sf"/>
</dbReference>
<evidence type="ECO:0000259" key="5">
    <source>
        <dbReference type="Pfam" id="PF22435"/>
    </source>
</evidence>
<protein>
    <submittedName>
        <fullName evidence="6">RNA methyltransferase</fullName>
    </submittedName>
</protein>
<evidence type="ECO:0000256" key="2">
    <source>
        <dbReference type="ARBA" id="ARBA00022603"/>
    </source>
</evidence>
<evidence type="ECO:0000256" key="3">
    <source>
        <dbReference type="ARBA" id="ARBA00022679"/>
    </source>
</evidence>
<dbReference type="InterPro" id="IPR001537">
    <property type="entry name" value="SpoU_MeTrfase"/>
</dbReference>
<keyword evidence="7" id="KW-1185">Reference proteome</keyword>
<dbReference type="Pfam" id="PF00588">
    <property type="entry name" value="SpoU_methylase"/>
    <property type="match status" value="1"/>
</dbReference>
<dbReference type="PANTHER" id="PTHR43191">
    <property type="entry name" value="RRNA METHYLTRANSFERASE 3"/>
    <property type="match status" value="1"/>
</dbReference>
<comment type="caution">
    <text evidence="6">The sequence shown here is derived from an EMBL/GenBank/DDBJ whole genome shotgun (WGS) entry which is preliminary data.</text>
</comment>
<reference evidence="6" key="1">
    <citation type="submission" date="2023-07" db="EMBL/GenBank/DDBJ databases">
        <title>The genome sequence of Rhodocytophaga aerolata KACC 12507.</title>
        <authorList>
            <person name="Zhang X."/>
        </authorList>
    </citation>
    <scope>NUCLEOTIDE SEQUENCE</scope>
    <source>
        <strain evidence="6">KACC 12507</strain>
    </source>
</reference>
<keyword evidence="3" id="KW-0808">Transferase</keyword>
<dbReference type="GO" id="GO:0032259">
    <property type="term" value="P:methylation"/>
    <property type="evidence" value="ECO:0007669"/>
    <property type="project" value="UniProtKB-KW"/>
</dbReference>
<evidence type="ECO:0000313" key="7">
    <source>
        <dbReference type="Proteomes" id="UP001168528"/>
    </source>
</evidence>
<dbReference type="Pfam" id="PF22435">
    <property type="entry name" value="MRM3-like_sub_bind"/>
    <property type="match status" value="1"/>
</dbReference>
<dbReference type="RefSeq" id="WP_302037185.1">
    <property type="nucleotide sequence ID" value="NZ_JAUKPO010000004.1"/>
</dbReference>
<dbReference type="EMBL" id="JAUKPO010000004">
    <property type="protein sequence ID" value="MDO1446379.1"/>
    <property type="molecule type" value="Genomic_DNA"/>
</dbReference>
<dbReference type="InterPro" id="IPR051259">
    <property type="entry name" value="rRNA_Methyltransferase"/>
</dbReference>
<dbReference type="InterPro" id="IPR029026">
    <property type="entry name" value="tRNA_m1G_MTases_N"/>
</dbReference>
<feature type="domain" description="MRM3-like substrate binding" evidence="5">
    <location>
        <begin position="7"/>
        <end position="83"/>
    </location>
</feature>
<comment type="similarity">
    <text evidence="1">Belongs to the class IV-like SAM-binding methyltransferase superfamily. RNA methyltransferase TrmH family.</text>
</comment>
<dbReference type="Gene3D" id="3.40.1280.10">
    <property type="match status" value="1"/>
</dbReference>
<dbReference type="SUPFAM" id="SSF75217">
    <property type="entry name" value="alpha/beta knot"/>
    <property type="match status" value="1"/>
</dbReference>
<dbReference type="PANTHER" id="PTHR43191:SF2">
    <property type="entry name" value="RRNA METHYLTRANSFERASE 3, MITOCHONDRIAL"/>
    <property type="match status" value="1"/>
</dbReference>
<dbReference type="Gene3D" id="3.30.1330.30">
    <property type="match status" value="1"/>
</dbReference>
<sequence length="250" mass="28095">MMSKKWVKLITSLQHKKYRKQHQAFLVEGAKSVLELFSSDYQIQILFVTEEFHQQHIRLLQKQSLPYEIVSQQELEKTGVYQTNNACLAVVTAKPNQPIGISGNEYMLMLDDVKDPGNLGTIIRIADWYGIRKLVCSENTTDFYNPKVIAASMGSFTRVQPYYVDLAQYLKKINGSLPVYGAFLEGEDVHKVPFAKAGILIMGNESQGINPELAPWVSSKIHIPRYGAAESLNVGIATAVICDNIRRSVD</sequence>
<dbReference type="Proteomes" id="UP001168528">
    <property type="component" value="Unassembled WGS sequence"/>
</dbReference>